<gene>
    <name evidence="2" type="ORF">GGD56_000740</name>
</gene>
<dbReference type="InterPro" id="IPR007891">
    <property type="entry name" value="CHASE3"/>
</dbReference>
<feature type="domain" description="CHASE3" evidence="1">
    <location>
        <begin position="3"/>
        <end position="80"/>
    </location>
</feature>
<accession>A0ABR6IGD1</accession>
<proteinExistence type="predicted"/>
<reference evidence="2 3" key="1">
    <citation type="submission" date="2020-08" db="EMBL/GenBank/DDBJ databases">
        <title>Genomic Encyclopedia of Type Strains, Phase IV (KMG-V): Genome sequencing to study the core and pangenomes of soil and plant-associated prokaryotes.</title>
        <authorList>
            <person name="Whitman W."/>
        </authorList>
    </citation>
    <scope>NUCLEOTIDE SEQUENCE [LARGE SCALE GENOMIC DNA]</scope>
    <source>
        <strain evidence="2 3">SEMIA 4087</strain>
    </source>
</reference>
<dbReference type="RefSeq" id="WP_167521922.1">
    <property type="nucleotide sequence ID" value="NZ_JACIFX010000001.1"/>
</dbReference>
<evidence type="ECO:0000313" key="2">
    <source>
        <dbReference type="EMBL" id="MBB4226920.1"/>
    </source>
</evidence>
<dbReference type="Proteomes" id="UP000551353">
    <property type="component" value="Unassembled WGS sequence"/>
</dbReference>
<name>A0ABR6IGD1_9HYPH</name>
<keyword evidence="3" id="KW-1185">Reference proteome</keyword>
<dbReference type="Pfam" id="PF05227">
    <property type="entry name" value="CHASE3"/>
    <property type="match status" value="1"/>
</dbReference>
<evidence type="ECO:0000313" key="3">
    <source>
        <dbReference type="Proteomes" id="UP000551353"/>
    </source>
</evidence>
<comment type="caution">
    <text evidence="2">The sequence shown here is derived from an EMBL/GenBank/DDBJ whole genome shotgun (WGS) entry which is preliminary data.</text>
</comment>
<protein>
    <submittedName>
        <fullName evidence="2">CHASE3 domain sensor protein</fullName>
    </submittedName>
</protein>
<sequence length="107" mass="11706">MPALQKAQQLAAGFPVMDTQLQELAGTIDGKLAETDETIAVHKQGQGEAALAKVRSDVGKALMDRARVTFDVLIEHADRRPISSKISVFWNYPDHRTGYCPTRVDAA</sequence>
<organism evidence="2 3">
    <name type="scientific">Rhizobium mongolense</name>
    <dbReference type="NCBI Taxonomy" id="57676"/>
    <lineage>
        <taxon>Bacteria</taxon>
        <taxon>Pseudomonadati</taxon>
        <taxon>Pseudomonadota</taxon>
        <taxon>Alphaproteobacteria</taxon>
        <taxon>Hyphomicrobiales</taxon>
        <taxon>Rhizobiaceae</taxon>
        <taxon>Rhizobium/Agrobacterium group</taxon>
        <taxon>Rhizobium</taxon>
    </lineage>
</organism>
<evidence type="ECO:0000259" key="1">
    <source>
        <dbReference type="Pfam" id="PF05227"/>
    </source>
</evidence>
<dbReference type="EMBL" id="JACIFX010000001">
    <property type="protein sequence ID" value="MBB4226920.1"/>
    <property type="molecule type" value="Genomic_DNA"/>
</dbReference>